<dbReference type="GO" id="GO:0008762">
    <property type="term" value="F:UDP-N-acetylmuramate dehydrogenase activity"/>
    <property type="evidence" value="ECO:0007669"/>
    <property type="project" value="UniProtKB-UniRule"/>
</dbReference>
<evidence type="ECO:0000256" key="1">
    <source>
        <dbReference type="ARBA" id="ARBA00001974"/>
    </source>
</evidence>
<evidence type="ECO:0000256" key="11">
    <source>
        <dbReference type="ARBA" id="ARBA00022984"/>
    </source>
</evidence>
<dbReference type="Proteomes" id="UP000244338">
    <property type="component" value="Unassembled WGS sequence"/>
</dbReference>
<keyword evidence="12 16" id="KW-0560">Oxidoreductase</keyword>
<evidence type="ECO:0000256" key="3">
    <source>
        <dbReference type="ARBA" id="ARBA00004496"/>
    </source>
</evidence>
<keyword evidence="7 16" id="KW-0285">Flavoprotein</keyword>
<keyword evidence="14 16" id="KW-0961">Cell wall biogenesis/degradation</keyword>
<dbReference type="InterPro" id="IPR003170">
    <property type="entry name" value="MurB"/>
</dbReference>
<dbReference type="HAMAP" id="MF_00037">
    <property type="entry name" value="MurB"/>
    <property type="match status" value="1"/>
</dbReference>
<dbReference type="Gene3D" id="3.30.43.10">
    <property type="entry name" value="Uridine Diphospho-n-acetylenolpyruvylglucosamine Reductase, domain 2"/>
    <property type="match status" value="1"/>
</dbReference>
<comment type="similarity">
    <text evidence="16">Belongs to the MurB family.</text>
</comment>
<evidence type="ECO:0000313" key="19">
    <source>
        <dbReference type="Proteomes" id="UP000244338"/>
    </source>
</evidence>
<evidence type="ECO:0000256" key="12">
    <source>
        <dbReference type="ARBA" id="ARBA00023002"/>
    </source>
</evidence>
<evidence type="ECO:0000256" key="13">
    <source>
        <dbReference type="ARBA" id="ARBA00023306"/>
    </source>
</evidence>
<accession>A0A2R6Y369</accession>
<evidence type="ECO:0000256" key="4">
    <source>
        <dbReference type="ARBA" id="ARBA00004752"/>
    </source>
</evidence>
<evidence type="ECO:0000256" key="10">
    <source>
        <dbReference type="ARBA" id="ARBA00022960"/>
    </source>
</evidence>
<feature type="active site" evidence="16">
    <location>
        <position position="302"/>
    </location>
</feature>
<dbReference type="PROSITE" id="PS51387">
    <property type="entry name" value="FAD_PCMH"/>
    <property type="match status" value="1"/>
</dbReference>
<name>A0A2R6Y369_9BACL</name>
<dbReference type="EC" id="1.3.1.98" evidence="16"/>
<dbReference type="Gene3D" id="3.90.78.10">
    <property type="entry name" value="UDP-N-acetylenolpyruvoylglucosamine reductase, C-terminal domain"/>
    <property type="match status" value="1"/>
</dbReference>
<evidence type="ECO:0000256" key="15">
    <source>
        <dbReference type="ARBA" id="ARBA00048914"/>
    </source>
</evidence>
<dbReference type="EMBL" id="PEBX01000013">
    <property type="protein sequence ID" value="PTQ57103.1"/>
    <property type="molecule type" value="Genomic_DNA"/>
</dbReference>
<dbReference type="InterPro" id="IPR016166">
    <property type="entry name" value="FAD-bd_PCMH"/>
</dbReference>
<keyword evidence="9 16" id="KW-0521">NADP</keyword>
<dbReference type="NCBIfam" id="NF010480">
    <property type="entry name" value="PRK13905.1"/>
    <property type="match status" value="1"/>
</dbReference>
<dbReference type="GO" id="GO:0005829">
    <property type="term" value="C:cytosol"/>
    <property type="evidence" value="ECO:0007669"/>
    <property type="project" value="TreeGrafter"/>
</dbReference>
<reference evidence="19" key="1">
    <citation type="journal article" date="2018" name="Sci. Rep.">
        <title>Lignite coal burning seam in the remote Altai Mountains harbors a hydrogen-driven thermophilic microbial community.</title>
        <authorList>
            <person name="Kadnikov V.V."/>
            <person name="Mardanov A.V."/>
            <person name="Ivasenko D.A."/>
            <person name="Antsiferov D.V."/>
            <person name="Beletsky A.V."/>
            <person name="Karnachuk O.V."/>
            <person name="Ravin N.V."/>
        </authorList>
    </citation>
    <scope>NUCLEOTIDE SEQUENCE [LARGE SCALE GENOMIC DNA]</scope>
</reference>
<dbReference type="SUPFAM" id="SSF56194">
    <property type="entry name" value="Uridine diphospho-N-Acetylenolpyruvylglucosamine reductase, MurB, C-terminal domain"/>
    <property type="match status" value="1"/>
</dbReference>
<evidence type="ECO:0000256" key="6">
    <source>
        <dbReference type="ARBA" id="ARBA00022618"/>
    </source>
</evidence>
<dbReference type="GO" id="GO:0009252">
    <property type="term" value="P:peptidoglycan biosynthetic process"/>
    <property type="evidence" value="ECO:0007669"/>
    <property type="project" value="UniProtKB-UniRule"/>
</dbReference>
<comment type="subcellular location">
    <subcellularLocation>
        <location evidence="3 16">Cytoplasm</location>
    </subcellularLocation>
</comment>
<dbReference type="PANTHER" id="PTHR21071:SF5">
    <property type="entry name" value="UDP-N-ACETYLENOLPYRUVOYLGLUCOSAMINE REDUCTASE"/>
    <property type="match status" value="1"/>
</dbReference>
<dbReference type="InterPro" id="IPR006094">
    <property type="entry name" value="Oxid_FAD_bind_N"/>
</dbReference>
<dbReference type="PANTHER" id="PTHR21071">
    <property type="entry name" value="UDP-N-ACETYLENOLPYRUVOYLGLUCOSAMINE REDUCTASE"/>
    <property type="match status" value="1"/>
</dbReference>
<comment type="function">
    <text evidence="2 16">Cell wall formation.</text>
</comment>
<dbReference type="SUPFAM" id="SSF56176">
    <property type="entry name" value="FAD-binding/transporter-associated domain-like"/>
    <property type="match status" value="1"/>
</dbReference>
<evidence type="ECO:0000256" key="8">
    <source>
        <dbReference type="ARBA" id="ARBA00022827"/>
    </source>
</evidence>
<dbReference type="InterPro" id="IPR016169">
    <property type="entry name" value="FAD-bd_PCMH_sub2"/>
</dbReference>
<comment type="cofactor">
    <cofactor evidence="1 16">
        <name>FAD</name>
        <dbReference type="ChEBI" id="CHEBI:57692"/>
    </cofactor>
</comment>
<dbReference type="AlphaFoldDB" id="A0A2R6Y369"/>
<evidence type="ECO:0000313" key="18">
    <source>
        <dbReference type="EMBL" id="PTQ57103.1"/>
    </source>
</evidence>
<dbReference type="GO" id="GO:0071555">
    <property type="term" value="P:cell wall organization"/>
    <property type="evidence" value="ECO:0007669"/>
    <property type="project" value="UniProtKB-KW"/>
</dbReference>
<dbReference type="Pfam" id="PF01565">
    <property type="entry name" value="FAD_binding_4"/>
    <property type="match status" value="1"/>
</dbReference>
<dbReference type="GO" id="GO:0008360">
    <property type="term" value="P:regulation of cell shape"/>
    <property type="evidence" value="ECO:0007669"/>
    <property type="project" value="UniProtKB-KW"/>
</dbReference>
<keyword evidence="13 16" id="KW-0131">Cell cycle</keyword>
<dbReference type="InterPro" id="IPR036635">
    <property type="entry name" value="MurB_C_sf"/>
</dbReference>
<feature type="domain" description="FAD-binding PCMH-type" evidence="17">
    <location>
        <begin position="38"/>
        <end position="203"/>
    </location>
</feature>
<gene>
    <name evidence="16" type="primary">murB</name>
    <name evidence="18" type="ORF">BSOLF_2254</name>
</gene>
<keyword evidence="8 16" id="KW-0274">FAD</keyword>
<dbReference type="UniPathway" id="UPA00219"/>
<keyword evidence="6 16" id="KW-0132">Cell division</keyword>
<evidence type="ECO:0000256" key="5">
    <source>
        <dbReference type="ARBA" id="ARBA00022490"/>
    </source>
</evidence>
<dbReference type="InterPro" id="IPR011601">
    <property type="entry name" value="MurB_C"/>
</dbReference>
<comment type="catalytic activity">
    <reaction evidence="15 16">
        <text>UDP-N-acetyl-alpha-D-muramate + NADP(+) = UDP-N-acetyl-3-O-(1-carboxyvinyl)-alpha-D-glucosamine + NADPH + H(+)</text>
        <dbReference type="Rhea" id="RHEA:12248"/>
        <dbReference type="ChEBI" id="CHEBI:15378"/>
        <dbReference type="ChEBI" id="CHEBI:57783"/>
        <dbReference type="ChEBI" id="CHEBI:58349"/>
        <dbReference type="ChEBI" id="CHEBI:68483"/>
        <dbReference type="ChEBI" id="CHEBI:70757"/>
        <dbReference type="EC" id="1.3.1.98"/>
    </reaction>
</comment>
<keyword evidence="5 16" id="KW-0963">Cytoplasm</keyword>
<feature type="active site" evidence="16">
    <location>
        <position position="182"/>
    </location>
</feature>
<dbReference type="InterPro" id="IPR016167">
    <property type="entry name" value="FAD-bd_PCMH_sub1"/>
</dbReference>
<proteinExistence type="inferred from homology"/>
<feature type="active site" description="Proton donor" evidence="16">
    <location>
        <position position="232"/>
    </location>
</feature>
<dbReference type="GO" id="GO:0071949">
    <property type="term" value="F:FAD binding"/>
    <property type="evidence" value="ECO:0007669"/>
    <property type="project" value="InterPro"/>
</dbReference>
<keyword evidence="10 16" id="KW-0133">Cell shape</keyword>
<evidence type="ECO:0000256" key="7">
    <source>
        <dbReference type="ARBA" id="ARBA00022630"/>
    </source>
</evidence>
<evidence type="ECO:0000259" key="17">
    <source>
        <dbReference type="PROSITE" id="PS51387"/>
    </source>
</evidence>
<evidence type="ECO:0000256" key="9">
    <source>
        <dbReference type="ARBA" id="ARBA00022857"/>
    </source>
</evidence>
<comment type="caution">
    <text evidence="18">The sequence shown here is derived from an EMBL/GenBank/DDBJ whole genome shotgun (WGS) entry which is preliminary data.</text>
</comment>
<dbReference type="NCBIfam" id="TIGR00179">
    <property type="entry name" value="murB"/>
    <property type="match status" value="1"/>
</dbReference>
<dbReference type="InterPro" id="IPR036318">
    <property type="entry name" value="FAD-bd_PCMH-like_sf"/>
</dbReference>
<dbReference type="GO" id="GO:0051301">
    <property type="term" value="P:cell division"/>
    <property type="evidence" value="ECO:0007669"/>
    <property type="project" value="UniProtKB-KW"/>
</dbReference>
<organism evidence="18 19">
    <name type="scientific">Candidatus Carbonibacillus altaicus</name>
    <dbReference type="NCBI Taxonomy" id="2163959"/>
    <lineage>
        <taxon>Bacteria</taxon>
        <taxon>Bacillati</taxon>
        <taxon>Bacillota</taxon>
        <taxon>Bacilli</taxon>
        <taxon>Bacillales</taxon>
        <taxon>Candidatus Carbonibacillus</taxon>
    </lineage>
</organism>
<evidence type="ECO:0000256" key="2">
    <source>
        <dbReference type="ARBA" id="ARBA00003921"/>
    </source>
</evidence>
<dbReference type="Pfam" id="PF02873">
    <property type="entry name" value="MurB_C"/>
    <property type="match status" value="1"/>
</dbReference>
<comment type="pathway">
    <text evidence="4 16">Cell wall biogenesis; peptidoglycan biosynthesis.</text>
</comment>
<evidence type="ECO:0000256" key="16">
    <source>
        <dbReference type="HAMAP-Rule" id="MF_00037"/>
    </source>
</evidence>
<sequence>MSGVGMGGMKVPSLVSRLSHYGTVREHVPLARYTTWKIGGPADIWFEPAGTEALAVALQYIREAHVPWMIIGKGSNMLILDGGFRGVVIHLGEPFVTLRKEGATLIAGGAYPLVRLAYDAVRRGLSGLTYAGGIPGSVGGAVVMNAGAHGQDTSRVLSYARIVWEDGRVEILRREALEMTYRTTRLQRERGVVVEAAFDLTPGDEQSLRKEMNTLKTHRLRTQPLQEACAGSVFRNPPGDYAARLIEACGLKGTHHGGAQISELHANFIINRGAARASDVLHLIHTVQSCVKERFGIELKTEVLVMGEG</sequence>
<keyword evidence="11 16" id="KW-0573">Peptidoglycan synthesis</keyword>
<dbReference type="Gene3D" id="3.30.465.10">
    <property type="match status" value="1"/>
</dbReference>
<protein>
    <recommendedName>
        <fullName evidence="16">UDP-N-acetylenolpyruvoylglucosamine reductase</fullName>
        <ecNumber evidence="16">1.3.1.98</ecNumber>
    </recommendedName>
    <alternativeName>
        <fullName evidence="16">UDP-N-acetylmuramate dehydrogenase</fullName>
    </alternativeName>
</protein>
<evidence type="ECO:0000256" key="14">
    <source>
        <dbReference type="ARBA" id="ARBA00023316"/>
    </source>
</evidence>